<gene>
    <name evidence="2" type="ORF">SAMN04488511_113152</name>
</gene>
<dbReference type="RefSeq" id="WP_090985620.1">
    <property type="nucleotide sequence ID" value="NZ_FOJM01000013.1"/>
</dbReference>
<dbReference type="NCBIfam" id="TIGR01200">
    <property type="entry name" value="GLPGLI"/>
    <property type="match status" value="1"/>
</dbReference>
<sequence>MKRNNLAAFWLIFSLLLCLQMVHAQTVFIRSAKITFEKKVNIKEQLANNQWLTDEAREKMGKYRTTNWEYSFNDSTSVYRAKPKESLGDNAFFFSSDNTDELFTDLAKSKRVKKKSIMGDDFILKDTIPGLKWKIMHDLRNIAGYECRKAIAKINDTVTVVAFYTDEILLKGGPEGFTGLPGMILGLAIPRYNTTWFATRIEAKNVPILNISPPTKGKKTDSEKDLKKLIDLYTRYDDKKNPRKIEDIKKELYSLFL</sequence>
<dbReference type="Proteomes" id="UP000198836">
    <property type="component" value="Unassembled WGS sequence"/>
</dbReference>
<name>A0A1I0TS22_9SPHI</name>
<feature type="chain" id="PRO_5011766923" evidence="1">
    <location>
        <begin position="25"/>
        <end position="257"/>
    </location>
</feature>
<dbReference type="Pfam" id="PF22252">
    <property type="entry name" value="PNGase_F-II_N"/>
    <property type="match status" value="1"/>
</dbReference>
<organism evidence="2 3">
    <name type="scientific">Pedobacter suwonensis</name>
    <dbReference type="NCBI Taxonomy" id="332999"/>
    <lineage>
        <taxon>Bacteria</taxon>
        <taxon>Pseudomonadati</taxon>
        <taxon>Bacteroidota</taxon>
        <taxon>Sphingobacteriia</taxon>
        <taxon>Sphingobacteriales</taxon>
        <taxon>Sphingobacteriaceae</taxon>
        <taxon>Pedobacter</taxon>
    </lineage>
</organism>
<accession>A0A1I0TS22</accession>
<evidence type="ECO:0000313" key="3">
    <source>
        <dbReference type="Proteomes" id="UP000198836"/>
    </source>
</evidence>
<evidence type="ECO:0000256" key="1">
    <source>
        <dbReference type="SAM" id="SignalP"/>
    </source>
</evidence>
<proteinExistence type="predicted"/>
<evidence type="ECO:0000313" key="2">
    <source>
        <dbReference type="EMBL" id="SFA54520.1"/>
    </source>
</evidence>
<keyword evidence="1" id="KW-0732">Signal</keyword>
<dbReference type="InterPro" id="IPR005901">
    <property type="entry name" value="GLPGLI"/>
</dbReference>
<dbReference type="EMBL" id="FOJM01000013">
    <property type="protein sequence ID" value="SFA54520.1"/>
    <property type="molecule type" value="Genomic_DNA"/>
</dbReference>
<feature type="signal peptide" evidence="1">
    <location>
        <begin position="1"/>
        <end position="24"/>
    </location>
</feature>
<keyword evidence="3" id="KW-1185">Reference proteome</keyword>
<dbReference type="OrthoDB" id="1440774at2"/>
<reference evidence="3" key="1">
    <citation type="submission" date="2016-10" db="EMBL/GenBank/DDBJ databases">
        <authorList>
            <person name="Varghese N."/>
            <person name="Submissions S."/>
        </authorList>
    </citation>
    <scope>NUCLEOTIDE SEQUENCE [LARGE SCALE GENOMIC DNA]</scope>
    <source>
        <strain evidence="3">DSM 18130</strain>
    </source>
</reference>
<dbReference type="AlphaFoldDB" id="A0A1I0TS22"/>
<protein>
    <submittedName>
        <fullName evidence="2">GLPGLI family protein</fullName>
    </submittedName>
</protein>
<dbReference type="STRING" id="332999.SAMN04488511_113152"/>